<evidence type="ECO:0000256" key="7">
    <source>
        <dbReference type="ARBA" id="ARBA00022840"/>
    </source>
</evidence>
<dbReference type="Proteomes" id="UP000307440">
    <property type="component" value="Unassembled WGS sequence"/>
</dbReference>
<dbReference type="GO" id="GO:0005634">
    <property type="term" value="C:nucleus"/>
    <property type="evidence" value="ECO:0007669"/>
    <property type="project" value="TreeGrafter"/>
</dbReference>
<dbReference type="InterPro" id="IPR005034">
    <property type="entry name" value="Dicer_dimerisation"/>
</dbReference>
<feature type="domain" description="Dicer dsRNA-binding fold" evidence="15">
    <location>
        <begin position="577"/>
        <end position="667"/>
    </location>
</feature>
<sequence length="1431" mass="161961">MTITTNDTAASGNVVANPGQVARKYQEEIFRQAQKANVIAYLRTGLGKTLISVLLIRWMCTQEKARDKAIFFLVPKVSLVEQQANYIHKETGLRTCRLHGALSLDFGNRRAWNKRFQEHDVFVITPQLFMEMITHSVWSIDKCSLIIFDECHHARKNHPYNNIMREYFEVQPTKARPKIFGMTASPYWNQKNPALSLSTLETNLDSKIIGVHEHVEELQNHYARLNEVIQDYPYPPERYEFPEPTLFQCLKIFQANDPSLFDHMDVTWSKVEMRYYMTLNNIGPYGASLYLFTEMQHYVNELLSKAQRILSTDTQHNAMSIDVDATSTQPLKLPPIAIFDILEVLDDFEPYYYSLASPDTLPVPVPLEWCTPKLQILVHTVKDHLKQSVQTIIFVEQRQIAACLAKVLEAIPELQGLVRCGYLVGLGTSGAGISKRIESSKGDVIKLFRDKEINVLIATSVAEEGLDFPACELVIRFDPLQHLVGYVQSRGRARSEVSKYIIMIQQDNIAQLERYRSLQRGETELSQTYNTRQLILEEEGEELEIDPLGQDIHPIDLAERERYVVPSTGAILTYDNAMSLINHLCSIIPRDAFTLPPKPVYSGQFQSKLRLPAGLPLRGRDMVYLGYPKRTKKEAKRSAAFQAVKRLMRLNVFDEYLLPTSKDVEDIEEGEQRQAELPSETLQVQVKDPWYMGTKLWLHPLRINSDVTTAIVTGTDLPTIDMKINGFDVSLEPGIPLDLCPEDELEKIRLMNDFTNFGVWLRNTSKPFEGKMSFFLVPLTDDAEIAIDFDFMHYAVENKRGTRDWSGVDKEDYGQVLVFNRNQFGRTYRLECIRNDLSMQSTPEPGTKESTEGTYYEFFSKRWTRKKRFAFIPNDGPLLEATILFRADAGTYNVRTGEAGAITHGPAEHHLIPLGCCQYLHFPKHLCNAFGILPALCHAVTGLYRAQMAQTSLHLPAIAGALLTEALTIPAAQFCFNNQRLETLGDAVLKLLTTVHLLNAYPTRHEGQLSDLRKQYVSNNFLLRRALDVQLERYISCEVSSVNKWRYVLPESKDLISDQQNRRCTTAVYPRRSLQDCMEALLGASFLEGGTVMALQAGTALGVLFGGPLPWNIRYRRSNTYVPVTPLFDTLQDRLGYEFRSNDLLVEAVTHPSFAGSSNGPSYQRLEFLGDAILDLVVMHYLFNKFPDATSHQLSFLRAKVICSPALAYLSAKKLSLHKILLVNNVELYRAIDMYVPVLDAISDEEIVSHGWKYDPPKAISDVFESLIGAVFVDSGYDYERVSVLVEDVMGGVLEHLALSLAKDPISEFTEWMAKEGCKQKVVFKKHVKPQRDLTGFGLIVQVHDIVVVGPIIASTQNVAKFIASQRAFSLVSDPESEFSLDKICNCGKQMDVDGIKETPSQVTDSTVIEVSEPEEKIQQNGGVLEAIIAM</sequence>
<dbReference type="InterPro" id="IPR000999">
    <property type="entry name" value="RNase_III_dom"/>
</dbReference>
<dbReference type="Pfam" id="PF03368">
    <property type="entry name" value="Dicer_dimer"/>
    <property type="match status" value="1"/>
</dbReference>
<dbReference type="SUPFAM" id="SSF54768">
    <property type="entry name" value="dsRNA-binding domain-like"/>
    <property type="match status" value="1"/>
</dbReference>
<proteinExistence type="inferred from homology"/>
<evidence type="ECO:0000256" key="9">
    <source>
        <dbReference type="ARBA" id="ARBA00023158"/>
    </source>
</evidence>
<accession>A0A5C3KYS5</accession>
<evidence type="ECO:0000256" key="6">
    <source>
        <dbReference type="ARBA" id="ARBA00022806"/>
    </source>
</evidence>
<evidence type="ECO:0000256" key="5">
    <source>
        <dbReference type="ARBA" id="ARBA00022801"/>
    </source>
</evidence>
<dbReference type="SUPFAM" id="SSF69065">
    <property type="entry name" value="RNase III domain-like"/>
    <property type="match status" value="2"/>
</dbReference>
<evidence type="ECO:0000256" key="8">
    <source>
        <dbReference type="ARBA" id="ARBA00022842"/>
    </source>
</evidence>
<evidence type="ECO:0000256" key="3">
    <source>
        <dbReference type="ARBA" id="ARBA00022737"/>
    </source>
</evidence>
<organism evidence="16 17">
    <name type="scientific">Coprinopsis marcescibilis</name>
    <name type="common">Agaric fungus</name>
    <name type="synonym">Psathyrella marcescibilis</name>
    <dbReference type="NCBI Taxonomy" id="230819"/>
    <lineage>
        <taxon>Eukaryota</taxon>
        <taxon>Fungi</taxon>
        <taxon>Dikarya</taxon>
        <taxon>Basidiomycota</taxon>
        <taxon>Agaricomycotina</taxon>
        <taxon>Agaricomycetes</taxon>
        <taxon>Agaricomycetidae</taxon>
        <taxon>Agaricales</taxon>
        <taxon>Agaricineae</taxon>
        <taxon>Psathyrellaceae</taxon>
        <taxon>Coprinopsis</taxon>
    </lineage>
</organism>
<dbReference type="GO" id="GO:0003723">
    <property type="term" value="F:RNA binding"/>
    <property type="evidence" value="ECO:0007669"/>
    <property type="project" value="UniProtKB-UniRule"/>
</dbReference>
<dbReference type="GO" id="GO:0004525">
    <property type="term" value="F:ribonuclease III activity"/>
    <property type="evidence" value="ECO:0007669"/>
    <property type="project" value="InterPro"/>
</dbReference>
<protein>
    <submittedName>
        <fullName evidence="16">Type III restriction enzyme</fullName>
    </submittedName>
</protein>
<dbReference type="Gene3D" id="3.40.50.300">
    <property type="entry name" value="P-loop containing nucleotide triphosphate hydrolases"/>
    <property type="match status" value="2"/>
</dbReference>
<dbReference type="InterPro" id="IPR014001">
    <property type="entry name" value="Helicase_ATP-bd"/>
</dbReference>
<dbReference type="PROSITE" id="PS50142">
    <property type="entry name" value="RNASE_3_2"/>
    <property type="match status" value="2"/>
</dbReference>
<dbReference type="PROSITE" id="PS51194">
    <property type="entry name" value="HELICASE_CTER"/>
    <property type="match status" value="1"/>
</dbReference>
<dbReference type="PROSITE" id="PS00517">
    <property type="entry name" value="RNASE_3_1"/>
    <property type="match status" value="1"/>
</dbReference>
<dbReference type="CDD" id="cd00593">
    <property type="entry name" value="RIBOc"/>
    <property type="match status" value="2"/>
</dbReference>
<dbReference type="SMART" id="SM00535">
    <property type="entry name" value="RIBOc"/>
    <property type="match status" value="2"/>
</dbReference>
<dbReference type="Pfam" id="PF04851">
    <property type="entry name" value="ResIII"/>
    <property type="match status" value="1"/>
</dbReference>
<dbReference type="InterPro" id="IPR036389">
    <property type="entry name" value="RNase_III_sf"/>
</dbReference>
<dbReference type="STRING" id="230819.A0A5C3KYS5"/>
<feature type="domain" description="Helicase C-terminal" evidence="14">
    <location>
        <begin position="380"/>
        <end position="544"/>
    </location>
</feature>
<dbReference type="PANTHER" id="PTHR14950:SF37">
    <property type="entry name" value="ENDORIBONUCLEASE DICER"/>
    <property type="match status" value="1"/>
</dbReference>
<dbReference type="GO" id="GO:0046872">
    <property type="term" value="F:metal ion binding"/>
    <property type="evidence" value="ECO:0007669"/>
    <property type="project" value="UniProtKB-KW"/>
</dbReference>
<evidence type="ECO:0000256" key="10">
    <source>
        <dbReference type="ARBA" id="ARBA00023211"/>
    </source>
</evidence>
<dbReference type="PROSITE" id="PS51327">
    <property type="entry name" value="DICER_DSRBF"/>
    <property type="match status" value="1"/>
</dbReference>
<dbReference type="GO" id="GO:0005737">
    <property type="term" value="C:cytoplasm"/>
    <property type="evidence" value="ECO:0007669"/>
    <property type="project" value="TreeGrafter"/>
</dbReference>
<feature type="domain" description="Helicase ATP-binding" evidence="13">
    <location>
        <begin position="29"/>
        <end position="204"/>
    </location>
</feature>
<keyword evidence="4" id="KW-0547">Nucleotide-binding</keyword>
<dbReference type="InterPro" id="IPR027417">
    <property type="entry name" value="P-loop_NTPase"/>
</dbReference>
<keyword evidence="3" id="KW-0677">Repeat</keyword>
<dbReference type="GO" id="GO:0030422">
    <property type="term" value="P:siRNA processing"/>
    <property type="evidence" value="ECO:0007669"/>
    <property type="project" value="TreeGrafter"/>
</dbReference>
<keyword evidence="9" id="KW-0943">RNA-mediated gene silencing</keyword>
<evidence type="ECO:0000259" key="14">
    <source>
        <dbReference type="PROSITE" id="PS51194"/>
    </source>
</evidence>
<dbReference type="OrthoDB" id="416741at2759"/>
<reference evidence="16 17" key="1">
    <citation type="journal article" date="2019" name="Nat. Ecol. Evol.">
        <title>Megaphylogeny resolves global patterns of mushroom evolution.</title>
        <authorList>
            <person name="Varga T."/>
            <person name="Krizsan K."/>
            <person name="Foldi C."/>
            <person name="Dima B."/>
            <person name="Sanchez-Garcia M."/>
            <person name="Sanchez-Ramirez S."/>
            <person name="Szollosi G.J."/>
            <person name="Szarkandi J.G."/>
            <person name="Papp V."/>
            <person name="Albert L."/>
            <person name="Andreopoulos W."/>
            <person name="Angelini C."/>
            <person name="Antonin V."/>
            <person name="Barry K.W."/>
            <person name="Bougher N.L."/>
            <person name="Buchanan P."/>
            <person name="Buyck B."/>
            <person name="Bense V."/>
            <person name="Catcheside P."/>
            <person name="Chovatia M."/>
            <person name="Cooper J."/>
            <person name="Damon W."/>
            <person name="Desjardin D."/>
            <person name="Finy P."/>
            <person name="Geml J."/>
            <person name="Haridas S."/>
            <person name="Hughes K."/>
            <person name="Justo A."/>
            <person name="Karasinski D."/>
            <person name="Kautmanova I."/>
            <person name="Kiss B."/>
            <person name="Kocsube S."/>
            <person name="Kotiranta H."/>
            <person name="LaButti K.M."/>
            <person name="Lechner B.E."/>
            <person name="Liimatainen K."/>
            <person name="Lipzen A."/>
            <person name="Lukacs Z."/>
            <person name="Mihaltcheva S."/>
            <person name="Morgado L.N."/>
            <person name="Niskanen T."/>
            <person name="Noordeloos M.E."/>
            <person name="Ohm R.A."/>
            <person name="Ortiz-Santana B."/>
            <person name="Ovrebo C."/>
            <person name="Racz N."/>
            <person name="Riley R."/>
            <person name="Savchenko A."/>
            <person name="Shiryaev A."/>
            <person name="Soop K."/>
            <person name="Spirin V."/>
            <person name="Szebenyi C."/>
            <person name="Tomsovsky M."/>
            <person name="Tulloss R.E."/>
            <person name="Uehling J."/>
            <person name="Grigoriev I.V."/>
            <person name="Vagvolgyi C."/>
            <person name="Papp T."/>
            <person name="Martin F.M."/>
            <person name="Miettinen O."/>
            <person name="Hibbett D.S."/>
            <person name="Nagy L.G."/>
        </authorList>
    </citation>
    <scope>NUCLEOTIDE SEQUENCE [LARGE SCALE GENOMIC DNA]</scope>
    <source>
        <strain evidence="16 17">CBS 121175</strain>
    </source>
</reference>
<keyword evidence="17" id="KW-1185">Reference proteome</keyword>
<evidence type="ECO:0000313" key="17">
    <source>
        <dbReference type="Proteomes" id="UP000307440"/>
    </source>
</evidence>
<keyword evidence="6" id="KW-0347">Helicase</keyword>
<keyword evidence="11" id="KW-0694">RNA-binding</keyword>
<evidence type="ECO:0000256" key="1">
    <source>
        <dbReference type="ARBA" id="ARBA00001936"/>
    </source>
</evidence>
<dbReference type="GO" id="GO:0005524">
    <property type="term" value="F:ATP binding"/>
    <property type="evidence" value="ECO:0007669"/>
    <property type="project" value="UniProtKB-KW"/>
</dbReference>
<evidence type="ECO:0000259" key="13">
    <source>
        <dbReference type="PROSITE" id="PS51192"/>
    </source>
</evidence>
<dbReference type="InterPro" id="IPR001650">
    <property type="entry name" value="Helicase_C-like"/>
</dbReference>
<evidence type="ECO:0000259" key="12">
    <source>
        <dbReference type="PROSITE" id="PS50142"/>
    </source>
</evidence>
<keyword evidence="7" id="KW-0067">ATP-binding</keyword>
<dbReference type="Gene3D" id="3.30.160.380">
    <property type="entry name" value="Dicer dimerisation domain"/>
    <property type="match status" value="1"/>
</dbReference>
<dbReference type="SUPFAM" id="SSF52540">
    <property type="entry name" value="P-loop containing nucleoside triphosphate hydrolases"/>
    <property type="match status" value="1"/>
</dbReference>
<keyword evidence="5" id="KW-0378">Hydrolase</keyword>
<dbReference type="PROSITE" id="PS51192">
    <property type="entry name" value="HELICASE_ATP_BIND_1"/>
    <property type="match status" value="1"/>
</dbReference>
<dbReference type="Gene3D" id="1.10.1520.10">
    <property type="entry name" value="Ribonuclease III domain"/>
    <property type="match status" value="2"/>
</dbReference>
<keyword evidence="10" id="KW-0464">Manganese</keyword>
<dbReference type="InterPro" id="IPR038248">
    <property type="entry name" value="Dicer_dimer_sf"/>
</dbReference>
<evidence type="ECO:0000259" key="15">
    <source>
        <dbReference type="PROSITE" id="PS51327"/>
    </source>
</evidence>
<dbReference type="Pfam" id="PF00636">
    <property type="entry name" value="Ribonuclease_3"/>
    <property type="match status" value="2"/>
</dbReference>
<evidence type="ECO:0000256" key="4">
    <source>
        <dbReference type="ARBA" id="ARBA00022741"/>
    </source>
</evidence>
<dbReference type="SMART" id="SM00487">
    <property type="entry name" value="DEXDc"/>
    <property type="match status" value="1"/>
</dbReference>
<dbReference type="PANTHER" id="PTHR14950">
    <property type="entry name" value="DICER-RELATED"/>
    <property type="match status" value="1"/>
</dbReference>
<dbReference type="GO" id="GO:0004386">
    <property type="term" value="F:helicase activity"/>
    <property type="evidence" value="ECO:0007669"/>
    <property type="project" value="UniProtKB-KW"/>
</dbReference>
<evidence type="ECO:0000313" key="16">
    <source>
        <dbReference type="EMBL" id="TFK25811.1"/>
    </source>
</evidence>
<dbReference type="SMART" id="SM00490">
    <property type="entry name" value="HELICc"/>
    <property type="match status" value="1"/>
</dbReference>
<comment type="cofactor">
    <cofactor evidence="1">
        <name>Mn(2+)</name>
        <dbReference type="ChEBI" id="CHEBI:29035"/>
    </cofactor>
</comment>
<dbReference type="InterPro" id="IPR006935">
    <property type="entry name" value="Helicase/UvrB_N"/>
</dbReference>
<keyword evidence="2" id="KW-0479">Metal-binding</keyword>
<dbReference type="Pfam" id="PF00271">
    <property type="entry name" value="Helicase_C"/>
    <property type="match status" value="1"/>
</dbReference>
<comment type="similarity">
    <text evidence="11">Belongs to the helicase family. Dicer subfamily.</text>
</comment>
<name>A0A5C3KYS5_COPMA</name>
<dbReference type="CDD" id="cd18034">
    <property type="entry name" value="DEXHc_dicer"/>
    <property type="match status" value="1"/>
</dbReference>
<dbReference type="EMBL" id="ML210182">
    <property type="protein sequence ID" value="TFK25811.1"/>
    <property type="molecule type" value="Genomic_DNA"/>
</dbReference>
<gene>
    <name evidence="16" type="ORF">FA15DRAFT_755560</name>
</gene>
<dbReference type="GO" id="GO:0003677">
    <property type="term" value="F:DNA binding"/>
    <property type="evidence" value="ECO:0007669"/>
    <property type="project" value="InterPro"/>
</dbReference>
<keyword evidence="8" id="KW-0460">Magnesium</keyword>
<feature type="domain" description="RNase III" evidence="12">
    <location>
        <begin position="1128"/>
        <end position="1276"/>
    </location>
</feature>
<evidence type="ECO:0000256" key="11">
    <source>
        <dbReference type="PROSITE-ProRule" id="PRU00657"/>
    </source>
</evidence>
<evidence type="ECO:0000256" key="2">
    <source>
        <dbReference type="ARBA" id="ARBA00022723"/>
    </source>
</evidence>
<feature type="domain" description="RNase III" evidence="12">
    <location>
        <begin position="962"/>
        <end position="1090"/>
    </location>
</feature>